<feature type="compositionally biased region" description="Basic and acidic residues" evidence="2">
    <location>
        <begin position="233"/>
        <end position="263"/>
    </location>
</feature>
<feature type="region of interest" description="Disordered" evidence="2">
    <location>
        <begin position="523"/>
        <end position="550"/>
    </location>
</feature>
<feature type="compositionally biased region" description="Acidic residues" evidence="2">
    <location>
        <begin position="208"/>
        <end position="232"/>
    </location>
</feature>
<evidence type="ECO:0000313" key="5">
    <source>
        <dbReference type="Proteomes" id="UP000515697"/>
    </source>
</evidence>
<evidence type="ECO:0000256" key="1">
    <source>
        <dbReference type="SAM" id="Coils"/>
    </source>
</evidence>
<proteinExistence type="predicted"/>
<feature type="compositionally biased region" description="Acidic residues" evidence="2">
    <location>
        <begin position="185"/>
        <end position="201"/>
    </location>
</feature>
<dbReference type="VEuPathDB" id="PlasmoDB:PVPCR_0301300"/>
<gene>
    <name evidence="4" type="ORF">PVSEL_0301320</name>
</gene>
<feature type="chain" id="PRO_5028078787" evidence="3">
    <location>
        <begin position="16"/>
        <end position="677"/>
    </location>
</feature>
<feature type="region of interest" description="Disordered" evidence="2">
    <location>
        <begin position="160"/>
        <end position="338"/>
    </location>
</feature>
<feature type="compositionally biased region" description="Acidic residues" evidence="2">
    <location>
        <begin position="389"/>
        <end position="421"/>
    </location>
</feature>
<dbReference type="VEuPathDB" id="PlasmoDB:PVBDA_0301370"/>
<evidence type="ECO:0000313" key="4">
    <source>
        <dbReference type="EMBL" id="CAD2097190.1"/>
    </source>
</evidence>
<feature type="signal peptide" evidence="3">
    <location>
        <begin position="1"/>
        <end position="15"/>
    </location>
</feature>
<evidence type="ECO:0000256" key="2">
    <source>
        <dbReference type="SAM" id="MobiDB-lite"/>
    </source>
</evidence>
<feature type="compositionally biased region" description="Basic and acidic residues" evidence="2">
    <location>
        <begin position="523"/>
        <end position="533"/>
    </location>
</feature>
<feature type="compositionally biased region" description="Polar residues" evidence="2">
    <location>
        <begin position="304"/>
        <end position="323"/>
    </location>
</feature>
<reference evidence="4 5" key="1">
    <citation type="submission" date="2020-08" db="EMBL/GenBank/DDBJ databases">
        <authorList>
            <person name="Ramaprasad A."/>
        </authorList>
    </citation>
    <scope>NUCLEOTIDE SEQUENCE [LARGE SCALE GENOMIC DNA]</scope>
</reference>
<dbReference type="EMBL" id="LR865424">
    <property type="protein sequence ID" value="CAD2097190.1"/>
    <property type="molecule type" value="Genomic_DNA"/>
</dbReference>
<feature type="coiled-coil region" evidence="1">
    <location>
        <begin position="608"/>
        <end position="635"/>
    </location>
</feature>
<sequence length="677" mass="77938">MYYYFFILFALCANGLLRNKGPGNFVSSNDEAIGNSKDMNAFGMSQNGTLYLNSDSNLNETSSECFLENCNINSCVDINHENRNTINNQKNDNLINNNNNNLKVEYLNGINNNILKVEKNEHNLSNKLEDNTIHVNNDNAIIEKNDNLKKNTESAINIMHTQKEKLPNVEKGEIKSNKKNKDKDLDDDDDEMDDEMDDEKDNENLDSSVEDEYKDSEDDETDEDKEDDENENENEKPYKKVTENNKKETEISSDNNTKEKEHILGNNPENMTAISETGSNLQTPKFRIHTEKDKIKTNEERIESGNNRVNEFDITNDNKMGNTKNREVGNGISNQLRYPNNEKNIHEIPNSQNGSQHGARLQGEKVENEMLGNNQLDGERLDGEKLDDEKLDDEKLDDDNSDDEDLDDENLDDEKLDDEKLDDEKLDGKKKKKNVESEDSEMDKENDEEDEGDDSIKSKEINNKNKSSFSKEIKNEQATNENQKIIPNKDNKNYNESDANCSKIMPDKVENTILKTTKIDQDIHQVKEKEENTKSPLNVSENNDSKPEQNYESNMFTIDKKMHNKLNNIDGILHGLNDKLNHHKDLKNLELKLKFEAMGRIEKYKMYNEVIQKAIETLTQRLAKVNDDLNKLKEVSSISLQKYMNETGYGLESLNFPKSDLPLKKEEKKGPNEHMHV</sequence>
<dbReference type="AlphaFoldDB" id="A0A6V7SFA2"/>
<keyword evidence="1" id="KW-0175">Coiled coil</keyword>
<organism evidence="4 5">
    <name type="scientific">Plasmodium vinckei</name>
    <dbReference type="NCBI Taxonomy" id="5860"/>
    <lineage>
        <taxon>Eukaryota</taxon>
        <taxon>Sar</taxon>
        <taxon>Alveolata</taxon>
        <taxon>Apicomplexa</taxon>
        <taxon>Aconoidasida</taxon>
        <taxon>Haemosporida</taxon>
        <taxon>Plasmodiidae</taxon>
        <taxon>Plasmodium</taxon>
        <taxon>Plasmodium (Vinckeia)</taxon>
    </lineage>
</organism>
<feature type="compositionally biased region" description="Basic and acidic residues" evidence="2">
    <location>
        <begin position="288"/>
        <end position="303"/>
    </location>
</feature>
<accession>A0A6V7SFA2</accession>
<dbReference type="VEuPathDB" id="PlasmoDB:PVSEL_0301320"/>
<keyword evidence="3" id="KW-0732">Signal</keyword>
<feature type="compositionally biased region" description="Basic and acidic residues" evidence="2">
    <location>
        <begin position="161"/>
        <end position="184"/>
    </location>
</feature>
<feature type="compositionally biased region" description="Basic and acidic residues" evidence="2">
    <location>
        <begin position="454"/>
        <end position="475"/>
    </location>
</feature>
<feature type="compositionally biased region" description="Acidic residues" evidence="2">
    <location>
        <begin position="437"/>
        <end position="453"/>
    </location>
</feature>
<feature type="region of interest" description="Disordered" evidence="2">
    <location>
        <begin position="372"/>
        <end position="503"/>
    </location>
</feature>
<evidence type="ECO:0000256" key="3">
    <source>
        <dbReference type="SAM" id="SignalP"/>
    </source>
</evidence>
<feature type="compositionally biased region" description="Basic and acidic residues" evidence="2">
    <location>
        <begin position="377"/>
        <end position="388"/>
    </location>
</feature>
<feature type="compositionally biased region" description="Polar residues" evidence="2">
    <location>
        <begin position="267"/>
        <end position="283"/>
    </location>
</feature>
<protein>
    <submittedName>
        <fullName evidence="4">Rhoptry neck protein 6, putative</fullName>
    </submittedName>
</protein>
<dbReference type="VEuPathDB" id="PlasmoDB:PVLDE_0301160"/>
<dbReference type="Proteomes" id="UP000515697">
    <property type="component" value="Chromosome PVSEL_03"/>
</dbReference>
<dbReference type="VEuPathDB" id="PlasmoDB:PVVCY_0301260"/>
<name>A0A6V7SFA2_PLAVN</name>